<evidence type="ECO:0000313" key="11">
    <source>
        <dbReference type="Proteomes" id="UP000824596"/>
    </source>
</evidence>
<dbReference type="PANTHER" id="PTHR13142">
    <property type="entry name" value="INNER CENTROMERE PROTEIN"/>
    <property type="match status" value="1"/>
</dbReference>
<protein>
    <submittedName>
        <fullName evidence="10">Inner centromere protein, ARK binding domain-containing protein</fullName>
    </submittedName>
</protein>
<feature type="domain" description="Inner centromere protein ARK-binding" evidence="9">
    <location>
        <begin position="1178"/>
        <end position="1234"/>
    </location>
</feature>
<keyword evidence="11" id="KW-1185">Reference proteome</keyword>
<reference evidence="10" key="1">
    <citation type="submission" date="2021-09" db="EMBL/GenBank/DDBJ databases">
        <title>A high-quality genome of the endoparasitic fungus Hirsutella rhossiliensis with a comparison of Hirsutella genomes reveals transposable elements contributing to genome size variation.</title>
        <authorList>
            <person name="Lin R."/>
            <person name="Jiao Y."/>
            <person name="Sun X."/>
            <person name="Ling J."/>
            <person name="Xie B."/>
            <person name="Cheng X."/>
        </authorList>
    </citation>
    <scope>NUCLEOTIDE SEQUENCE</scope>
    <source>
        <strain evidence="10">HR02</strain>
    </source>
</reference>
<dbReference type="InterPro" id="IPR005635">
    <property type="entry name" value="Inner_centromere_prot_ARK-bd"/>
</dbReference>
<dbReference type="GO" id="GO:0005634">
    <property type="term" value="C:nucleus"/>
    <property type="evidence" value="ECO:0007669"/>
    <property type="project" value="UniProtKB-SubCell"/>
</dbReference>
<feature type="compositionally biased region" description="Basic and acidic residues" evidence="8">
    <location>
        <begin position="868"/>
        <end position="918"/>
    </location>
</feature>
<feature type="compositionally biased region" description="Polar residues" evidence="8">
    <location>
        <begin position="425"/>
        <end position="438"/>
    </location>
</feature>
<evidence type="ECO:0000256" key="8">
    <source>
        <dbReference type="SAM" id="MobiDB-lite"/>
    </source>
</evidence>
<evidence type="ECO:0000313" key="10">
    <source>
        <dbReference type="EMBL" id="KAH0965695.1"/>
    </source>
</evidence>
<feature type="region of interest" description="Disordered" evidence="8">
    <location>
        <begin position="208"/>
        <end position="360"/>
    </location>
</feature>
<dbReference type="GeneID" id="68352840"/>
<feature type="compositionally biased region" description="Basic residues" evidence="8">
    <location>
        <begin position="66"/>
        <end position="77"/>
    </location>
</feature>
<keyword evidence="7" id="KW-0539">Nucleus</keyword>
<dbReference type="GO" id="GO:0005819">
    <property type="term" value="C:spindle"/>
    <property type="evidence" value="ECO:0007669"/>
    <property type="project" value="UniProtKB-SubCell"/>
</dbReference>
<keyword evidence="5" id="KW-0159">Chromosome partition</keyword>
<organism evidence="10 11">
    <name type="scientific">Hirsutella rhossiliensis</name>
    <dbReference type="NCBI Taxonomy" id="111463"/>
    <lineage>
        <taxon>Eukaryota</taxon>
        <taxon>Fungi</taxon>
        <taxon>Dikarya</taxon>
        <taxon>Ascomycota</taxon>
        <taxon>Pezizomycotina</taxon>
        <taxon>Sordariomycetes</taxon>
        <taxon>Hypocreomycetidae</taxon>
        <taxon>Hypocreales</taxon>
        <taxon>Ophiocordycipitaceae</taxon>
        <taxon>Hirsutella</taxon>
    </lineage>
</organism>
<feature type="compositionally biased region" description="Basic and acidic residues" evidence="8">
    <location>
        <begin position="1019"/>
        <end position="1029"/>
    </location>
</feature>
<feature type="region of interest" description="Disordered" evidence="8">
    <location>
        <begin position="706"/>
        <end position="1093"/>
    </location>
</feature>
<feature type="compositionally biased region" description="Polar residues" evidence="8">
    <location>
        <begin position="968"/>
        <end position="993"/>
    </location>
</feature>
<dbReference type="GO" id="GO:0007059">
    <property type="term" value="P:chromosome segregation"/>
    <property type="evidence" value="ECO:0007669"/>
    <property type="project" value="UniProtKB-KW"/>
</dbReference>
<dbReference type="EMBL" id="JAIZPD010000003">
    <property type="protein sequence ID" value="KAH0965695.1"/>
    <property type="molecule type" value="Genomic_DNA"/>
</dbReference>
<feature type="region of interest" description="Disordered" evidence="8">
    <location>
        <begin position="393"/>
        <end position="694"/>
    </location>
</feature>
<feature type="compositionally biased region" description="Low complexity" evidence="8">
    <location>
        <begin position="580"/>
        <end position="601"/>
    </location>
</feature>
<feature type="compositionally biased region" description="Basic and acidic residues" evidence="8">
    <location>
        <begin position="775"/>
        <end position="791"/>
    </location>
</feature>
<comment type="caution">
    <text evidence="10">The sequence shown here is derived from an EMBL/GenBank/DDBJ whole genome shotgun (WGS) entry which is preliminary data.</text>
</comment>
<evidence type="ECO:0000256" key="6">
    <source>
        <dbReference type="ARBA" id="ARBA00023212"/>
    </source>
</evidence>
<feature type="compositionally biased region" description="Low complexity" evidence="8">
    <location>
        <begin position="837"/>
        <end position="850"/>
    </location>
</feature>
<feature type="compositionally biased region" description="Acidic residues" evidence="8">
    <location>
        <begin position="443"/>
        <end position="456"/>
    </location>
</feature>
<keyword evidence="6" id="KW-0206">Cytoskeleton</keyword>
<feature type="region of interest" description="Disordered" evidence="8">
    <location>
        <begin position="63"/>
        <end position="181"/>
    </location>
</feature>
<evidence type="ECO:0000256" key="4">
    <source>
        <dbReference type="ARBA" id="ARBA00022490"/>
    </source>
</evidence>
<evidence type="ECO:0000256" key="5">
    <source>
        <dbReference type="ARBA" id="ARBA00022829"/>
    </source>
</evidence>
<dbReference type="PANTHER" id="PTHR13142:SF1">
    <property type="entry name" value="INNER CENTROMERE PROTEIN"/>
    <property type="match status" value="1"/>
</dbReference>
<evidence type="ECO:0000259" key="9">
    <source>
        <dbReference type="Pfam" id="PF03941"/>
    </source>
</evidence>
<feature type="compositionally biased region" description="Polar residues" evidence="8">
    <location>
        <begin position="1153"/>
        <end position="1172"/>
    </location>
</feature>
<feature type="compositionally biased region" description="Polar residues" evidence="8">
    <location>
        <begin position="545"/>
        <end position="568"/>
    </location>
</feature>
<evidence type="ECO:0000256" key="2">
    <source>
        <dbReference type="ARBA" id="ARBA00004186"/>
    </source>
</evidence>
<gene>
    <name evidence="10" type="ORF">HRG_03711</name>
</gene>
<proteinExistence type="inferred from homology"/>
<feature type="compositionally biased region" description="Polar residues" evidence="8">
    <location>
        <begin position="801"/>
        <end position="821"/>
    </location>
</feature>
<evidence type="ECO:0000256" key="3">
    <source>
        <dbReference type="ARBA" id="ARBA00010042"/>
    </source>
</evidence>
<feature type="region of interest" description="Disordered" evidence="8">
    <location>
        <begin position="1130"/>
        <end position="1200"/>
    </location>
</feature>
<keyword evidence="4" id="KW-0963">Cytoplasm</keyword>
<dbReference type="Pfam" id="PF03941">
    <property type="entry name" value="INCENP_ARK-bind"/>
    <property type="match status" value="1"/>
</dbReference>
<feature type="compositionally biased region" description="Polar residues" evidence="8">
    <location>
        <begin position="100"/>
        <end position="128"/>
    </location>
</feature>
<comment type="subcellular location">
    <subcellularLocation>
        <location evidence="2">Cytoplasm</location>
        <location evidence="2">Cytoskeleton</location>
        <location evidence="2">Spindle</location>
    </subcellularLocation>
    <subcellularLocation>
        <location evidence="1">Nucleus</location>
    </subcellularLocation>
</comment>
<name>A0A9P8N2J8_9HYPO</name>
<dbReference type="RefSeq" id="XP_044723208.1">
    <property type="nucleotide sequence ID" value="XM_044862182.1"/>
</dbReference>
<comment type="similarity">
    <text evidence="3">Belongs to the INCENP family.</text>
</comment>
<feature type="compositionally biased region" description="Low complexity" evidence="8">
    <location>
        <begin position="502"/>
        <end position="515"/>
    </location>
</feature>
<evidence type="ECO:0000256" key="7">
    <source>
        <dbReference type="ARBA" id="ARBA00023242"/>
    </source>
</evidence>
<feature type="compositionally biased region" description="Acidic residues" evidence="8">
    <location>
        <begin position="1180"/>
        <end position="1192"/>
    </location>
</feature>
<feature type="compositionally biased region" description="Acidic residues" evidence="8">
    <location>
        <begin position="350"/>
        <end position="360"/>
    </location>
</feature>
<feature type="compositionally biased region" description="Basic and acidic residues" evidence="8">
    <location>
        <begin position="714"/>
        <end position="727"/>
    </location>
</feature>
<dbReference type="Proteomes" id="UP000824596">
    <property type="component" value="Unassembled WGS sequence"/>
</dbReference>
<evidence type="ECO:0000256" key="1">
    <source>
        <dbReference type="ARBA" id="ARBA00004123"/>
    </source>
</evidence>
<dbReference type="OrthoDB" id="6123at2759"/>
<feature type="compositionally biased region" description="Polar residues" evidence="8">
    <location>
        <begin position="393"/>
        <end position="403"/>
    </location>
</feature>
<feature type="compositionally biased region" description="Basic and acidic residues" evidence="8">
    <location>
        <begin position="162"/>
        <end position="173"/>
    </location>
</feature>
<feature type="compositionally biased region" description="Basic and acidic residues" evidence="8">
    <location>
        <begin position="737"/>
        <end position="746"/>
    </location>
</feature>
<accession>A0A9P8N2J8</accession>
<feature type="compositionally biased region" description="Basic and acidic residues" evidence="8">
    <location>
        <begin position="658"/>
        <end position="694"/>
    </location>
</feature>
<sequence>MRGPRSQVGSASWVAEERAFALQVAQAEVEEFSYSARNELDWLNEHMASIFDENEMNLAETFKTPGKLRGKTPHTTRKQNALQSRVPLSDVFGAKPKGISNLSSQTPRPQSPQAHVNAARNSPSPVKHSSSRKAASPPMQTAPAPTVQDSGYFGSQDAAPLEIHEDPVLDDAKQAQSDQASCQAIVTMSKSNSPSQAVSVEPAVETLQANQDEEMGCAQEAAMKAVGDSGPETSPRERHGGDEDLDAPPFSPSATVHPDANLAETEQDVETPHAEQASDDAPSDGSSPIRPMVRKSSLNFASLPAREPLTAGKSIGARISRTSQLDHVRTSYYNRPTGGKSLGNPGKMDCDEDGKSDEMDVDEDVEARNAGEQNSVTLNHTKTYTQRLQDQINMLGKSQSNGIGQPKLVSGAQPSQLPKAIAAVSPSSLRKPTAQSTPGAFPNDDDDDDDDDDDWIEPPATLSVTSEARPALPKSHSRDVMEGIQGKDTIGHKEFEVSGHGQSESSRSEQLSSAQEHTDYVSDLPILTAHSTMDPELQSLRHVVSGSQPSLRTVSGMSTDTPSKSPSRSFRDSPLKQVKNKLSSILKSSKGLLASSAAVSAEGKSSMMSPATTRPGFHTTASSESVVSKPRIGSHGMQEQAERADGSPVRPPARRNRASAEREKEEKRRDKEAKRMEAQNEKLEKAREKEREKAIVFSREQERIAAMEKQISSKKAEEKALPKETPKPTRSSPRKFKAAESEHQAMAEDAEMEDALASAPPPSAARSTRPGQSIRSKETKRPVKPAKEIQAKAKQVPTVIRVNTGSQSQYHTSSRLSTASHDTAGPSGLQSQNRLVSKSSKASLHAKSSAPGLRAPSSVSRPKTLDLMAKKKELDEREAQRRRDLKTDVERKRTAAQEDQRKQEQWRRQEAERQRQQDYQHAASQNEGKTPAQRRAALEKAKQTKAPPPAARSHANGPPASAGAQEKIASTASSARGDAQTTRPQSRMTSNLHRSQDETSRPVNALLSNTSKAGTKRTLGPERSDDQQAKRGLSRGGPAYQANEAKRRRTSDAFEDDAELDHSRNIKGPPVRPSGGYKKDLPPKPMYGYANAPQSATRDLFKATVTAQHNNQAKATHPLDMAQISKGAIPFAPNANATGPAYKTPARPGAYNGSKSTAKSAPRSSPRFQNGESIELPEIQTDDEDEDEDDEANGMSVAAWADSPDLRRALMLQETMDPSQIFGPPAALNMEEVFHKSKDRWHKFRARTSSANWSGADRLTEEDVRKDLAARDKLRREGGWSYEMSKEML</sequence>